<dbReference type="PROSITE" id="PS00573">
    <property type="entry name" value="PYRIDINE_REDOX_2"/>
    <property type="match status" value="1"/>
</dbReference>
<evidence type="ECO:0000256" key="2">
    <source>
        <dbReference type="ARBA" id="ARBA00022827"/>
    </source>
</evidence>
<proteinExistence type="predicted"/>
<keyword evidence="1" id="KW-0285">Flavoprotein</keyword>
<dbReference type="EMBL" id="BK032497">
    <property type="protein sequence ID" value="DAF42551.1"/>
    <property type="molecule type" value="Genomic_DNA"/>
</dbReference>
<dbReference type="InterPro" id="IPR008255">
    <property type="entry name" value="Pyr_nucl-diS_OxRdtase_2_AS"/>
</dbReference>
<evidence type="ECO:0000256" key="5">
    <source>
        <dbReference type="ARBA" id="ARBA00023284"/>
    </source>
</evidence>
<name>A0A8S5RVF4_9CAUD</name>
<sequence length="314" mass="34574">MDNKYDVIIIGGGPAGLSAALYTSRANLKVLVIEKNIIASQLYETEHIDNYLGSVSTKAAELADKMREDGAKFGAELKEFENVTKISKENNLYKVETTETYDESVQNTYYAKAVLLATGTEHNHLILEQHDELLGMGISYCATCDGAFYAGKNTAVIGGGDSAMESALLLSEFANKVYLLIRDKVRAKSHLLKMVEETENIEIIYNEVTELISENNTLKAVKLKDNTILEVSGLFPAIGASPNTNYIDSLYLNNVEKFNDYLLPVTTHNLLTYHNGNGLFIAGDLKNPKYRQVAIAVGEGAYAALEIYDYLKGV</sequence>
<evidence type="ECO:0000256" key="4">
    <source>
        <dbReference type="ARBA" id="ARBA00023157"/>
    </source>
</evidence>
<evidence type="ECO:0000313" key="7">
    <source>
        <dbReference type="EMBL" id="DAF42551.1"/>
    </source>
</evidence>
<dbReference type="PANTHER" id="PTHR48105">
    <property type="entry name" value="THIOREDOXIN REDUCTASE 1-RELATED-RELATED"/>
    <property type="match status" value="1"/>
</dbReference>
<feature type="domain" description="FAD/NAD(P)-binding" evidence="6">
    <location>
        <begin position="5"/>
        <end position="300"/>
    </location>
</feature>
<dbReference type="Gene3D" id="3.50.50.60">
    <property type="entry name" value="FAD/NAD(P)-binding domain"/>
    <property type="match status" value="2"/>
</dbReference>
<keyword evidence="5" id="KW-0676">Redox-active center</keyword>
<reference evidence="7" key="1">
    <citation type="journal article" date="2021" name="Proc. Natl. Acad. Sci. U.S.A.">
        <title>A Catalog of Tens of Thousands of Viruses from Human Metagenomes Reveals Hidden Associations with Chronic Diseases.</title>
        <authorList>
            <person name="Tisza M.J."/>
            <person name="Buck C.B."/>
        </authorList>
    </citation>
    <scope>NUCLEOTIDE SEQUENCE</scope>
    <source>
        <strain evidence="7">CtHip2</strain>
    </source>
</reference>
<keyword evidence="3" id="KW-0560">Oxidoreductase</keyword>
<evidence type="ECO:0000256" key="3">
    <source>
        <dbReference type="ARBA" id="ARBA00023002"/>
    </source>
</evidence>
<keyword evidence="2" id="KW-0274">FAD</keyword>
<evidence type="ECO:0000256" key="1">
    <source>
        <dbReference type="ARBA" id="ARBA00022630"/>
    </source>
</evidence>
<dbReference type="InterPro" id="IPR023753">
    <property type="entry name" value="FAD/NAD-binding_dom"/>
</dbReference>
<evidence type="ECO:0000259" key="6">
    <source>
        <dbReference type="Pfam" id="PF07992"/>
    </source>
</evidence>
<dbReference type="PRINTS" id="PR00469">
    <property type="entry name" value="PNDRDTASEII"/>
</dbReference>
<keyword evidence="4" id="KW-1015">Disulfide bond</keyword>
<protein>
    <submittedName>
        <fullName evidence="7">Thioredoxin-disulfide reductase</fullName>
    </submittedName>
</protein>
<dbReference type="PRINTS" id="PR00368">
    <property type="entry name" value="FADPNR"/>
</dbReference>
<dbReference type="GO" id="GO:0016668">
    <property type="term" value="F:oxidoreductase activity, acting on a sulfur group of donors, NAD(P) as acceptor"/>
    <property type="evidence" value="ECO:0007669"/>
    <property type="project" value="UniProtKB-ARBA"/>
</dbReference>
<organism evidence="7">
    <name type="scientific">Siphoviridae sp. ctHip2</name>
    <dbReference type="NCBI Taxonomy" id="2827830"/>
    <lineage>
        <taxon>Viruses</taxon>
        <taxon>Duplodnaviria</taxon>
        <taxon>Heunggongvirae</taxon>
        <taxon>Uroviricota</taxon>
        <taxon>Caudoviricetes</taxon>
    </lineage>
</organism>
<dbReference type="InterPro" id="IPR036188">
    <property type="entry name" value="FAD/NAD-bd_sf"/>
</dbReference>
<dbReference type="Pfam" id="PF07992">
    <property type="entry name" value="Pyr_redox_2"/>
    <property type="match status" value="1"/>
</dbReference>
<accession>A0A8S5RVF4</accession>
<dbReference type="InterPro" id="IPR050097">
    <property type="entry name" value="Ferredoxin-NADP_redctase_2"/>
</dbReference>
<dbReference type="SUPFAM" id="SSF51905">
    <property type="entry name" value="FAD/NAD(P)-binding domain"/>
    <property type="match status" value="1"/>
</dbReference>